<name>A0ABR3AKI8_PHYBL</name>
<comment type="subcellular location">
    <subcellularLocation>
        <location evidence="1">Nucleus</location>
    </subcellularLocation>
</comment>
<dbReference type="Pfam" id="PF04855">
    <property type="entry name" value="SNF5"/>
    <property type="match status" value="1"/>
</dbReference>
<accession>A0ABR3AKI8</accession>
<keyword evidence="4" id="KW-0804">Transcription</keyword>
<feature type="compositionally biased region" description="Polar residues" evidence="6">
    <location>
        <begin position="1"/>
        <end position="23"/>
    </location>
</feature>
<evidence type="ECO:0000313" key="7">
    <source>
        <dbReference type="EMBL" id="KAL0076785.1"/>
    </source>
</evidence>
<evidence type="ECO:0000313" key="8">
    <source>
        <dbReference type="Proteomes" id="UP001448207"/>
    </source>
</evidence>
<evidence type="ECO:0000256" key="5">
    <source>
        <dbReference type="ARBA" id="ARBA00023242"/>
    </source>
</evidence>
<keyword evidence="8" id="KW-1185">Reference proteome</keyword>
<dbReference type="EMBL" id="JBCLYO010000030">
    <property type="protein sequence ID" value="KAL0076785.1"/>
    <property type="molecule type" value="Genomic_DNA"/>
</dbReference>
<evidence type="ECO:0000256" key="4">
    <source>
        <dbReference type="ARBA" id="ARBA00023163"/>
    </source>
</evidence>
<feature type="region of interest" description="Disordered" evidence="6">
    <location>
        <begin position="1"/>
        <end position="27"/>
    </location>
</feature>
<dbReference type="PANTHER" id="PTHR10019">
    <property type="entry name" value="SNF5"/>
    <property type="match status" value="1"/>
</dbReference>
<dbReference type="Proteomes" id="UP001448207">
    <property type="component" value="Unassembled WGS sequence"/>
</dbReference>
<evidence type="ECO:0000256" key="2">
    <source>
        <dbReference type="ARBA" id="ARBA00010239"/>
    </source>
</evidence>
<keyword evidence="5" id="KW-0539">Nucleus</keyword>
<evidence type="ECO:0000256" key="3">
    <source>
        <dbReference type="ARBA" id="ARBA00023015"/>
    </source>
</evidence>
<reference evidence="7 8" key="1">
    <citation type="submission" date="2024-04" db="EMBL/GenBank/DDBJ databases">
        <title>Symmetric and asymmetric DNA N6-adenine methylation regulates different biological responses in Mucorales.</title>
        <authorList>
            <consortium name="Lawrence Berkeley National Laboratory"/>
            <person name="Lax C."/>
            <person name="Mondo S.J."/>
            <person name="Osorio-Concepcion M."/>
            <person name="Muszewska A."/>
            <person name="Corrochano-Luque M."/>
            <person name="Gutierrez G."/>
            <person name="Riley R."/>
            <person name="Lipzen A."/>
            <person name="Guo J."/>
            <person name="Hundley H."/>
            <person name="Amirebrahimi M."/>
            <person name="Ng V."/>
            <person name="Lorenzo-Gutierrez D."/>
            <person name="Binder U."/>
            <person name="Yang J."/>
            <person name="Song Y."/>
            <person name="Canovas D."/>
            <person name="Navarro E."/>
            <person name="Freitag M."/>
            <person name="Gabaldon T."/>
            <person name="Grigoriev I.V."/>
            <person name="Corrochano L.M."/>
            <person name="Nicolas F.E."/>
            <person name="Garre V."/>
        </authorList>
    </citation>
    <scope>NUCLEOTIDE SEQUENCE [LARGE SCALE GENOMIC DNA]</scope>
    <source>
        <strain evidence="7 8">L51</strain>
    </source>
</reference>
<dbReference type="InterPro" id="IPR006939">
    <property type="entry name" value="SNF5"/>
</dbReference>
<protein>
    <submittedName>
        <fullName evidence="7">Uncharacterized protein</fullName>
    </submittedName>
</protein>
<evidence type="ECO:0000256" key="6">
    <source>
        <dbReference type="SAM" id="MobiDB-lite"/>
    </source>
</evidence>
<comment type="caution">
    <text evidence="7">The sequence shown here is derived from an EMBL/GenBank/DDBJ whole genome shotgun (WGS) entry which is preliminary data.</text>
</comment>
<sequence>MEYTNYQKKTKEQTGQCSSSESYPSAKPIPPSGVCYTQPFQRPSVEWAANVRNIHSLLMSSGKSPFRMNPVYALPPKTCIPCDTTATVPDLACESRNVERHEEARIINALHYTTSLNNIPWPTRLETPTQELSLATYKHRDRVYQQNFNTQHKRHVEMASQKKRLIEHSLQIHHLRSKRRSLDVFNKGYENCANGSTGISCRIIFPQQKIRHRSKTFQFSINDIMRQADQQDILVPIRLDIEHDGYVLRDTFTWNMNETLITPCDFAQVMCEDMQLPVDLFKKDISRSISKQVNDYQLNGGLYEPLTKVTEILDSKQAVKNDRSFSFDTDIEWRVLIKLEIVVGNLELIDQFEWDLGCHYNSPEMFAEKLTTELSLGGEFRSAIAHAIREQIYMHRKNMFRMGFNIKRLLRSTMPSLDTIMRDPNGYGGCDSGNSGRSSGCNIMPIITEYIKADVDKKEKYKHDRRRKRRQTKVQSVSLLPDFDAFRTHRICIGPVADKRPISTSKKSLAEERNDVILDTPTLSTLTTTTTTEKMELPMHSQRKSAHRARMIIAADAAYLAQESSSMPHRQLGL</sequence>
<gene>
    <name evidence="7" type="ORF">J3Q64DRAFT_1825511</name>
</gene>
<evidence type="ECO:0000256" key="1">
    <source>
        <dbReference type="ARBA" id="ARBA00004123"/>
    </source>
</evidence>
<proteinExistence type="inferred from homology"/>
<organism evidence="7 8">
    <name type="scientific">Phycomyces blakesleeanus</name>
    <dbReference type="NCBI Taxonomy" id="4837"/>
    <lineage>
        <taxon>Eukaryota</taxon>
        <taxon>Fungi</taxon>
        <taxon>Fungi incertae sedis</taxon>
        <taxon>Mucoromycota</taxon>
        <taxon>Mucoromycotina</taxon>
        <taxon>Mucoromycetes</taxon>
        <taxon>Mucorales</taxon>
        <taxon>Phycomycetaceae</taxon>
        <taxon>Phycomyces</taxon>
    </lineage>
</organism>
<comment type="similarity">
    <text evidence="2">Belongs to the SNF5 family.</text>
</comment>
<keyword evidence="3" id="KW-0805">Transcription regulation</keyword>